<keyword evidence="1" id="KW-1133">Transmembrane helix</keyword>
<gene>
    <name evidence="2" type="ORF">METZ01_LOCUS431102</name>
</gene>
<dbReference type="EMBL" id="UINC01172923">
    <property type="protein sequence ID" value="SVD78248.1"/>
    <property type="molecule type" value="Genomic_DNA"/>
</dbReference>
<protein>
    <recommendedName>
        <fullName evidence="3">ABC transporter permease</fullName>
    </recommendedName>
</protein>
<reference evidence="2" key="1">
    <citation type="submission" date="2018-05" db="EMBL/GenBank/DDBJ databases">
        <authorList>
            <person name="Lanie J.A."/>
            <person name="Ng W.-L."/>
            <person name="Kazmierczak K.M."/>
            <person name="Andrzejewski T.M."/>
            <person name="Davidsen T.M."/>
            <person name="Wayne K.J."/>
            <person name="Tettelin H."/>
            <person name="Glass J.I."/>
            <person name="Rusch D."/>
            <person name="Podicherti R."/>
            <person name="Tsui H.-C.T."/>
            <person name="Winkler M.E."/>
        </authorList>
    </citation>
    <scope>NUCLEOTIDE SEQUENCE</scope>
</reference>
<sequence length="54" mass="5880">MSRLRVEPRVTESAIAQYLVPVVAIALTLLSGSILFSFLGKTPSAVLYTFLIEP</sequence>
<evidence type="ECO:0000256" key="1">
    <source>
        <dbReference type="SAM" id="Phobius"/>
    </source>
</evidence>
<keyword evidence="1" id="KW-0472">Membrane</keyword>
<evidence type="ECO:0008006" key="3">
    <source>
        <dbReference type="Google" id="ProtNLM"/>
    </source>
</evidence>
<accession>A0A382Y6Y6</accession>
<name>A0A382Y6Y6_9ZZZZ</name>
<feature type="transmembrane region" description="Helical" evidence="1">
    <location>
        <begin position="15"/>
        <end position="39"/>
    </location>
</feature>
<keyword evidence="1" id="KW-0812">Transmembrane</keyword>
<proteinExistence type="predicted"/>
<evidence type="ECO:0000313" key="2">
    <source>
        <dbReference type="EMBL" id="SVD78248.1"/>
    </source>
</evidence>
<organism evidence="2">
    <name type="scientific">marine metagenome</name>
    <dbReference type="NCBI Taxonomy" id="408172"/>
    <lineage>
        <taxon>unclassified sequences</taxon>
        <taxon>metagenomes</taxon>
        <taxon>ecological metagenomes</taxon>
    </lineage>
</organism>
<feature type="non-terminal residue" evidence="2">
    <location>
        <position position="54"/>
    </location>
</feature>
<dbReference type="AlphaFoldDB" id="A0A382Y6Y6"/>